<comment type="caution">
    <text evidence="2">The sequence shown here is derived from an EMBL/GenBank/DDBJ whole genome shotgun (WGS) entry which is preliminary data.</text>
</comment>
<dbReference type="Proteomes" id="UP000712281">
    <property type="component" value="Unassembled WGS sequence"/>
</dbReference>
<feature type="compositionally biased region" description="Basic residues" evidence="1">
    <location>
        <begin position="75"/>
        <end position="84"/>
    </location>
</feature>
<evidence type="ECO:0000256" key="1">
    <source>
        <dbReference type="SAM" id="MobiDB-lite"/>
    </source>
</evidence>
<organism evidence="2 3">
    <name type="scientific">Brassica cretica</name>
    <name type="common">Mustard</name>
    <dbReference type="NCBI Taxonomy" id="69181"/>
    <lineage>
        <taxon>Eukaryota</taxon>
        <taxon>Viridiplantae</taxon>
        <taxon>Streptophyta</taxon>
        <taxon>Embryophyta</taxon>
        <taxon>Tracheophyta</taxon>
        <taxon>Spermatophyta</taxon>
        <taxon>Magnoliopsida</taxon>
        <taxon>eudicotyledons</taxon>
        <taxon>Gunneridae</taxon>
        <taxon>Pentapetalae</taxon>
        <taxon>rosids</taxon>
        <taxon>malvids</taxon>
        <taxon>Brassicales</taxon>
        <taxon>Brassicaceae</taxon>
        <taxon>Brassiceae</taxon>
        <taxon>Brassica</taxon>
    </lineage>
</organism>
<gene>
    <name evidence="2" type="ORF">F2Q68_00005272</name>
</gene>
<dbReference type="AlphaFoldDB" id="A0A8S9JJ42"/>
<reference evidence="2" key="1">
    <citation type="submission" date="2019-12" db="EMBL/GenBank/DDBJ databases">
        <title>Genome sequencing and annotation of Brassica cretica.</title>
        <authorList>
            <person name="Studholme D.J."/>
            <person name="Sarris P.F."/>
        </authorList>
    </citation>
    <scope>NUCLEOTIDE SEQUENCE</scope>
    <source>
        <strain evidence="2">PFS-001/15</strain>
        <tissue evidence="2">Leaf</tissue>
    </source>
</reference>
<dbReference type="EMBL" id="QGKW02001660">
    <property type="protein sequence ID" value="KAF2581649.1"/>
    <property type="molecule type" value="Genomic_DNA"/>
</dbReference>
<protein>
    <submittedName>
        <fullName evidence="2">Uncharacterized protein</fullName>
    </submittedName>
</protein>
<feature type="compositionally biased region" description="Basic and acidic residues" evidence="1">
    <location>
        <begin position="1"/>
        <end position="24"/>
    </location>
</feature>
<name>A0A8S9JJ42_BRACR</name>
<sequence length="148" mass="16650">MKEDLRKDRYEKRQVKTREPDRSHLSASPMGEDDHHRGHLARGRGQPAPRSPRPWARMTTTKVTSAMGEDDQHHGHLAHGRGRPASRSPRPWAWKTITKVTSPMGEDDQHHGHLTHGRGRSAPSSPCPRAMTIQSRSVRLVLTLVSSV</sequence>
<feature type="compositionally biased region" description="Low complexity" evidence="1">
    <location>
        <begin position="85"/>
        <end position="94"/>
    </location>
</feature>
<proteinExistence type="predicted"/>
<feature type="region of interest" description="Disordered" evidence="1">
    <location>
        <begin position="1"/>
        <end position="129"/>
    </location>
</feature>
<accession>A0A8S9JJ42</accession>
<evidence type="ECO:0000313" key="3">
    <source>
        <dbReference type="Proteomes" id="UP000712281"/>
    </source>
</evidence>
<evidence type="ECO:0000313" key="2">
    <source>
        <dbReference type="EMBL" id="KAF2581649.1"/>
    </source>
</evidence>